<feature type="compositionally biased region" description="Polar residues" evidence="2">
    <location>
        <begin position="454"/>
        <end position="475"/>
    </location>
</feature>
<reference evidence="3" key="3">
    <citation type="submission" date="2025-08" db="UniProtKB">
        <authorList>
            <consortium name="Ensembl"/>
        </authorList>
    </citation>
    <scope>IDENTIFICATION</scope>
    <source>
        <strain evidence="3">HSOK</strain>
    </source>
</reference>
<proteinExistence type="predicted"/>
<dbReference type="PANTHER" id="PTHR14845">
    <property type="entry name" value="COILED-COIL DOMAIN-CONTAINING 166"/>
    <property type="match status" value="1"/>
</dbReference>
<feature type="region of interest" description="Disordered" evidence="2">
    <location>
        <begin position="1"/>
        <end position="34"/>
    </location>
</feature>
<reference evidence="3 4" key="2">
    <citation type="submission" date="2017-04" db="EMBL/GenBank/DDBJ databases">
        <title>CpG methylation of centromeres and impact of large insertions on vertebrate speciation.</title>
        <authorList>
            <person name="Ichikawa K."/>
            <person name="Yoshimura J."/>
            <person name="Morishita S."/>
        </authorList>
    </citation>
    <scope>NUCLEOTIDE SEQUENCE</scope>
    <source>
        <strain evidence="3 4">HSOK</strain>
    </source>
</reference>
<feature type="region of interest" description="Disordered" evidence="2">
    <location>
        <begin position="451"/>
        <end position="475"/>
    </location>
</feature>
<protein>
    <submittedName>
        <fullName evidence="3">Basal body orientation factor 1</fullName>
    </submittedName>
</protein>
<organism evidence="3 4">
    <name type="scientific">Oryzias latipes</name>
    <name type="common">Japanese rice fish</name>
    <name type="synonym">Japanese killifish</name>
    <dbReference type="NCBI Taxonomy" id="8090"/>
    <lineage>
        <taxon>Eukaryota</taxon>
        <taxon>Metazoa</taxon>
        <taxon>Chordata</taxon>
        <taxon>Craniata</taxon>
        <taxon>Vertebrata</taxon>
        <taxon>Euteleostomi</taxon>
        <taxon>Actinopterygii</taxon>
        <taxon>Neopterygii</taxon>
        <taxon>Teleostei</taxon>
        <taxon>Neoteleostei</taxon>
        <taxon>Acanthomorphata</taxon>
        <taxon>Ovalentaria</taxon>
        <taxon>Atherinomorphae</taxon>
        <taxon>Beloniformes</taxon>
        <taxon>Adrianichthyidae</taxon>
        <taxon>Oryziinae</taxon>
        <taxon>Oryzias</taxon>
    </lineage>
</organism>
<dbReference type="Proteomes" id="UP000265200">
    <property type="component" value="Chromosome 22"/>
</dbReference>
<keyword evidence="1" id="KW-0175">Coiled coil</keyword>
<evidence type="ECO:0000313" key="3">
    <source>
        <dbReference type="Ensembl" id="ENSORLP00015005781.1"/>
    </source>
</evidence>
<dbReference type="PANTHER" id="PTHR14845:SF5">
    <property type="entry name" value="BASAL BODY-ORIENTATION FACTOR 1"/>
    <property type="match status" value="1"/>
</dbReference>
<accession>A0A3P9HDF5</accession>
<dbReference type="AlphaFoldDB" id="A0A3P9HDF5"/>
<evidence type="ECO:0000256" key="2">
    <source>
        <dbReference type="SAM" id="MobiDB-lite"/>
    </source>
</evidence>
<feature type="coiled-coil region" evidence="1">
    <location>
        <begin position="265"/>
        <end position="310"/>
    </location>
</feature>
<feature type="compositionally biased region" description="Basic residues" evidence="2">
    <location>
        <begin position="1"/>
        <end position="21"/>
    </location>
</feature>
<feature type="compositionally biased region" description="Basic and acidic residues" evidence="2">
    <location>
        <begin position="22"/>
        <end position="34"/>
    </location>
</feature>
<reference key="1">
    <citation type="journal article" date="2007" name="Nature">
        <title>The medaka draft genome and insights into vertebrate genome evolution.</title>
        <authorList>
            <person name="Kasahara M."/>
            <person name="Naruse K."/>
            <person name="Sasaki S."/>
            <person name="Nakatani Y."/>
            <person name="Qu W."/>
            <person name="Ahsan B."/>
            <person name="Yamada T."/>
            <person name="Nagayasu Y."/>
            <person name="Doi K."/>
            <person name="Kasai Y."/>
            <person name="Jindo T."/>
            <person name="Kobayashi D."/>
            <person name="Shimada A."/>
            <person name="Toyoda A."/>
            <person name="Kuroki Y."/>
            <person name="Fujiyama A."/>
            <person name="Sasaki T."/>
            <person name="Shimizu A."/>
            <person name="Asakawa S."/>
            <person name="Shimizu N."/>
            <person name="Hashimoto S."/>
            <person name="Yang J."/>
            <person name="Lee Y."/>
            <person name="Matsushima K."/>
            <person name="Sugano S."/>
            <person name="Sakaizumi M."/>
            <person name="Narita T."/>
            <person name="Ohishi K."/>
            <person name="Haga S."/>
            <person name="Ohta F."/>
            <person name="Nomoto H."/>
            <person name="Nogata K."/>
            <person name="Morishita T."/>
            <person name="Endo T."/>
            <person name="Shin-I T."/>
            <person name="Takeda H."/>
            <person name="Morishita S."/>
            <person name="Kohara Y."/>
        </authorList>
    </citation>
    <scope>NUCLEOTIDE SEQUENCE [LARGE SCALE GENOMIC DNA]</scope>
    <source>
        <strain>Hd-rR</strain>
    </source>
</reference>
<sequence>MPTKTSKTKRVKGGKVKGKKDGKHETKGDKESDVETARANAALWELRLKATNQDLTDYREASHNLARANEGLINQLLRAERDSVDISGHWEREMAAKQEKIRMLEESLQRHQALSLEEKNNMTRDLNIIQEKVKQLKEREAQLEQELRNVKETMSVTDKKHKENLIEMEEKCLKEKECVVRETMERCDLQEVLLKQDHREAIEQLEGVLQTALEKRDQLNETLKNTTKEAEGLKKLTHTLVEENTILAQNKEMLGMTIKKNLADIEHKNQKLSEFIAKIASLEEALDLKSEELQQQEEKEQKNLVILQSKEVEMDKLQRVLAMRVREMQGLKQLASTVVKKRKEMEEFFYEALDHVRHEIAASRFRYKKESKQVYSWRFREATAGKIEFPPICTFHKSPNSTNHVYADMETSGKCFHLLENEVKVSDLTWEQKEQVLRLLFAKMNEQTERKLVQRSSPRPSCEMQNSLNGTDAAE</sequence>
<feature type="coiled-coil region" evidence="1">
    <location>
        <begin position="94"/>
        <end position="160"/>
    </location>
</feature>
<evidence type="ECO:0000256" key="1">
    <source>
        <dbReference type="SAM" id="Coils"/>
    </source>
</evidence>
<evidence type="ECO:0000313" key="4">
    <source>
        <dbReference type="Proteomes" id="UP000265200"/>
    </source>
</evidence>
<dbReference type="Ensembl" id="ENSORLT00015005345.1">
    <property type="protein sequence ID" value="ENSORLP00015005781.1"/>
    <property type="gene ID" value="ENSORLG00015006577.1"/>
</dbReference>
<reference evidence="3" key="4">
    <citation type="submission" date="2025-09" db="UniProtKB">
        <authorList>
            <consortium name="Ensembl"/>
        </authorList>
    </citation>
    <scope>IDENTIFICATION</scope>
    <source>
        <strain evidence="3">HSOK</strain>
    </source>
</reference>
<feature type="coiled-coil region" evidence="1">
    <location>
        <begin position="195"/>
        <end position="236"/>
    </location>
</feature>
<name>A0A3P9HDF5_ORYLA</name>